<evidence type="ECO:0000313" key="16">
    <source>
        <dbReference type="Proteomes" id="UP000515129"/>
    </source>
</evidence>
<feature type="transmembrane region" description="Helical" evidence="14">
    <location>
        <begin position="228"/>
        <end position="246"/>
    </location>
</feature>
<keyword evidence="7 14" id="KW-0472">Membrane</keyword>
<feature type="transmembrane region" description="Helical" evidence="14">
    <location>
        <begin position="96"/>
        <end position="117"/>
    </location>
</feature>
<feature type="transmembrane region" description="Helical" evidence="14">
    <location>
        <begin position="533"/>
        <end position="554"/>
    </location>
</feature>
<dbReference type="FunFam" id="1.20.1070.10:FF:000109">
    <property type="entry name" value="Leukotriene B4 receptor"/>
    <property type="match status" value="2"/>
</dbReference>
<dbReference type="GO" id="GO:0005886">
    <property type="term" value="C:plasma membrane"/>
    <property type="evidence" value="ECO:0007669"/>
    <property type="project" value="UniProtKB-SubCell"/>
</dbReference>
<feature type="transmembrane region" description="Helical" evidence="14">
    <location>
        <begin position="60"/>
        <end position="84"/>
    </location>
</feature>
<keyword evidence="8 12" id="KW-0675">Receptor</keyword>
<keyword evidence="3" id="KW-0597">Phosphoprotein</keyword>
<feature type="compositionally biased region" description="Basic and acidic residues" evidence="13">
    <location>
        <begin position="330"/>
        <end position="349"/>
    </location>
</feature>
<dbReference type="AlphaFoldDB" id="A0A6P6PKP9"/>
<accession>A0A6P6PKP9</accession>
<organism evidence="16 17">
    <name type="scientific">Carassius auratus</name>
    <name type="common">Goldfish</name>
    <dbReference type="NCBI Taxonomy" id="7957"/>
    <lineage>
        <taxon>Eukaryota</taxon>
        <taxon>Metazoa</taxon>
        <taxon>Chordata</taxon>
        <taxon>Craniata</taxon>
        <taxon>Vertebrata</taxon>
        <taxon>Euteleostomi</taxon>
        <taxon>Actinopterygii</taxon>
        <taxon>Neopterygii</taxon>
        <taxon>Teleostei</taxon>
        <taxon>Ostariophysi</taxon>
        <taxon>Cypriniformes</taxon>
        <taxon>Cyprinidae</taxon>
        <taxon>Cyprininae</taxon>
        <taxon>Carassius</taxon>
    </lineage>
</organism>
<dbReference type="GO" id="GO:0004875">
    <property type="term" value="F:complement receptor activity"/>
    <property type="evidence" value="ECO:0007669"/>
    <property type="project" value="TreeGrafter"/>
</dbReference>
<feature type="domain" description="G-protein coupled receptors family 1 profile" evidence="15">
    <location>
        <begin position="433"/>
        <end position="682"/>
    </location>
</feature>
<feature type="compositionally biased region" description="Polar residues" evidence="13">
    <location>
        <begin position="753"/>
        <end position="767"/>
    </location>
</feature>
<evidence type="ECO:0000256" key="12">
    <source>
        <dbReference type="RuleBase" id="RU000688"/>
    </source>
</evidence>
<evidence type="ECO:0000259" key="15">
    <source>
        <dbReference type="PROSITE" id="PS50262"/>
    </source>
</evidence>
<evidence type="ECO:0000256" key="7">
    <source>
        <dbReference type="ARBA" id="ARBA00023136"/>
    </source>
</evidence>
<dbReference type="Pfam" id="PF00001">
    <property type="entry name" value="7tm_1"/>
    <property type="match status" value="2"/>
</dbReference>
<dbReference type="RefSeq" id="XP_026122181.1">
    <property type="nucleotide sequence ID" value="XM_026266396.1"/>
</dbReference>
<dbReference type="PANTHER" id="PTHR24225:SF72">
    <property type="entry name" value="G-PROTEIN COUPLED RECEPTORS FAMILY 1 PROFILE DOMAIN-CONTAINING PROTEIN-RELATED"/>
    <property type="match status" value="1"/>
</dbReference>
<feature type="domain" description="G-protein coupled receptors family 1 profile" evidence="15">
    <location>
        <begin position="39"/>
        <end position="292"/>
    </location>
</feature>
<dbReference type="InterPro" id="IPR003981">
    <property type="entry name" value="Leukotriene_B4_rcpt"/>
</dbReference>
<sequence length="767" mass="86132">MDPVNSSTTNGSETILSNTSGAVTGTLILGLVFLLGVPGNVFIIWSILARARRRSITILLILNLAFADGFLMLLTPFFMVYLFQRSWIFGLLLCKVLFYLCCANMYASIFLIMLMSLHRLVAIVWPKSVGVLTDRRMLTQLLAGLWVLALGLSVPVLVFRNIKEVNKESQSLVCDCFHPQPRYEVMQYGMETLLGFLLPYGVIIGSYVCILRRIRKTRFRRRIRSEKLILVIIISFGLFWLPYHIINMVQVAAALYPEDSPTKKNLKHIRATMRALTSTVAFVSSCINPVLYTFAGKSFIRREGLAFMARLFDGTALETTRRTRRSNQNSRDREKDTDEGESLKDKDSDSTTTPTNANSVNKVVPQKIGKHIRETSLLTPNQMATPVPANSSSLSGPARSSISPALPSTASLPLSHQIGISILVIAFVFGFPGNLFVVWSVLCRVRRRSVTCLLILNLAVADALVLLSAPLFIRFLVNRLHWEFGATMCKTVHYLCCVNMFASIYLICLMSMDRWLAVTKPFLSQRLRTKKRILSIMLGIWVMAFLMALPMPFYRTVTQFHPRLHVCMPYHWESDSHEIFQYLFETIVGFLLPFTFILFCYISVICRLRSAMFQRKGRGNALILLIIVAFAVFWLPYHLINILQVIGVIQGSSSSVLKAAKVGRPNVTAFAFMSSSVNPVLYVFAGSSHIRQAGLGFMAKLFEGTNSESASTRSSRGSNAESSVFTKLSVKLSRKGDWARDETPGGENETMADVQNRNEMKTLTTLH</sequence>
<evidence type="ECO:0000256" key="10">
    <source>
        <dbReference type="ARBA" id="ARBA00023224"/>
    </source>
</evidence>
<dbReference type="GO" id="GO:0004974">
    <property type="term" value="F:leukotriene receptor activity"/>
    <property type="evidence" value="ECO:0007669"/>
    <property type="project" value="InterPro"/>
</dbReference>
<dbReference type="InterPro" id="IPR000826">
    <property type="entry name" value="Formyl_rcpt-rel"/>
</dbReference>
<evidence type="ECO:0000256" key="8">
    <source>
        <dbReference type="ARBA" id="ARBA00023170"/>
    </source>
</evidence>
<protein>
    <submittedName>
        <fullName evidence="17">Uncharacterized protein LOC113105355</fullName>
    </submittedName>
</protein>
<feature type="transmembrane region" description="Helical" evidence="14">
    <location>
        <begin position="579"/>
        <end position="602"/>
    </location>
</feature>
<evidence type="ECO:0000256" key="4">
    <source>
        <dbReference type="ARBA" id="ARBA00022692"/>
    </source>
</evidence>
<keyword evidence="5 14" id="KW-1133">Transmembrane helix</keyword>
<dbReference type="OrthoDB" id="5959154at2759"/>
<dbReference type="GO" id="GO:0007200">
    <property type="term" value="P:phospholipase C-activating G protein-coupled receptor signaling pathway"/>
    <property type="evidence" value="ECO:0007669"/>
    <property type="project" value="TreeGrafter"/>
</dbReference>
<dbReference type="GO" id="GO:0007204">
    <property type="term" value="P:positive regulation of cytosolic calcium ion concentration"/>
    <property type="evidence" value="ECO:0007669"/>
    <property type="project" value="TreeGrafter"/>
</dbReference>
<dbReference type="SUPFAM" id="SSF81321">
    <property type="entry name" value="Family A G protein-coupled receptor-like"/>
    <property type="match status" value="2"/>
</dbReference>
<feature type="transmembrane region" description="Helical" evidence="14">
    <location>
        <begin position="622"/>
        <end position="647"/>
    </location>
</feature>
<dbReference type="PROSITE" id="PS50262">
    <property type="entry name" value="G_PROTEIN_RECEP_F1_2"/>
    <property type="match status" value="2"/>
</dbReference>
<proteinExistence type="inferred from homology"/>
<dbReference type="PANTHER" id="PTHR24225">
    <property type="entry name" value="CHEMOTACTIC RECEPTOR"/>
    <property type="match status" value="1"/>
</dbReference>
<dbReference type="GO" id="GO:0006954">
    <property type="term" value="P:inflammatory response"/>
    <property type="evidence" value="ECO:0007669"/>
    <property type="project" value="TreeGrafter"/>
</dbReference>
<keyword evidence="6 12" id="KW-0297">G-protein coupled receptor</keyword>
<comment type="similarity">
    <text evidence="11">Belongs to the chemokine-like receptor (CMKLR) family.</text>
</comment>
<dbReference type="InterPro" id="IPR000276">
    <property type="entry name" value="GPCR_Rhodpsn"/>
</dbReference>
<feature type="transmembrane region" description="Helical" evidence="14">
    <location>
        <begin position="27"/>
        <end position="48"/>
    </location>
</feature>
<reference evidence="17" key="1">
    <citation type="submission" date="2025-08" db="UniProtKB">
        <authorList>
            <consortium name="RefSeq"/>
        </authorList>
    </citation>
    <scope>IDENTIFICATION</scope>
    <source>
        <strain evidence="17">Wakin</strain>
        <tissue evidence="17">Muscle</tissue>
    </source>
</reference>
<feature type="transmembrane region" description="Helical" evidence="14">
    <location>
        <begin position="138"/>
        <end position="159"/>
    </location>
</feature>
<evidence type="ECO:0000256" key="5">
    <source>
        <dbReference type="ARBA" id="ARBA00022989"/>
    </source>
</evidence>
<dbReference type="PRINTS" id="PR01476">
    <property type="entry name" value="LTBRECEPTOR"/>
</dbReference>
<dbReference type="Gene3D" id="1.20.1070.10">
    <property type="entry name" value="Rhodopsin 7-helix transmembrane proteins"/>
    <property type="match status" value="2"/>
</dbReference>
<comment type="similarity">
    <text evidence="12">Belongs to the G-protein coupled receptor 1 family.</text>
</comment>
<keyword evidence="10 12" id="KW-0807">Transducer</keyword>
<feature type="region of interest" description="Disordered" evidence="13">
    <location>
        <begin position="736"/>
        <end position="767"/>
    </location>
</feature>
<feature type="transmembrane region" description="Helical" evidence="14">
    <location>
        <begin position="418"/>
        <end position="442"/>
    </location>
</feature>
<feature type="region of interest" description="Disordered" evidence="13">
    <location>
        <begin position="320"/>
        <end position="365"/>
    </location>
</feature>
<evidence type="ECO:0000256" key="11">
    <source>
        <dbReference type="ARBA" id="ARBA00025736"/>
    </source>
</evidence>
<feature type="transmembrane region" description="Helical" evidence="14">
    <location>
        <begin position="492"/>
        <end position="512"/>
    </location>
</feature>
<evidence type="ECO:0000256" key="2">
    <source>
        <dbReference type="ARBA" id="ARBA00022475"/>
    </source>
</evidence>
<comment type="subcellular location">
    <subcellularLocation>
        <location evidence="1">Cell membrane</location>
        <topology evidence="1">Multi-pass membrane protein</topology>
    </subcellularLocation>
</comment>
<evidence type="ECO:0000256" key="13">
    <source>
        <dbReference type="SAM" id="MobiDB-lite"/>
    </source>
</evidence>
<name>A0A6P6PKP9_CARAU</name>
<dbReference type="InterPro" id="IPR017452">
    <property type="entry name" value="GPCR_Rhodpsn_7TM"/>
</dbReference>
<evidence type="ECO:0000256" key="14">
    <source>
        <dbReference type="SAM" id="Phobius"/>
    </source>
</evidence>
<gene>
    <name evidence="17" type="primary">LOC113105355</name>
</gene>
<keyword evidence="9" id="KW-0325">Glycoprotein</keyword>
<dbReference type="GeneID" id="113105355"/>
<keyword evidence="16" id="KW-1185">Reference proteome</keyword>
<dbReference type="PROSITE" id="PS00237">
    <property type="entry name" value="G_PROTEIN_RECEP_F1_1"/>
    <property type="match status" value="1"/>
</dbReference>
<keyword evidence="2" id="KW-1003">Cell membrane</keyword>
<dbReference type="CDD" id="cd15121">
    <property type="entry name" value="7tmA_LTB4R1"/>
    <property type="match status" value="1"/>
</dbReference>
<evidence type="ECO:0000256" key="3">
    <source>
        <dbReference type="ARBA" id="ARBA00022553"/>
    </source>
</evidence>
<evidence type="ECO:0000256" key="6">
    <source>
        <dbReference type="ARBA" id="ARBA00023040"/>
    </source>
</evidence>
<evidence type="ECO:0000256" key="1">
    <source>
        <dbReference type="ARBA" id="ARBA00004651"/>
    </source>
</evidence>
<feature type="region of interest" description="Disordered" evidence="13">
    <location>
        <begin position="379"/>
        <end position="400"/>
    </location>
</feature>
<evidence type="ECO:0000256" key="9">
    <source>
        <dbReference type="ARBA" id="ARBA00023180"/>
    </source>
</evidence>
<dbReference type="KEGG" id="caua:113105355"/>
<evidence type="ECO:0000313" key="17">
    <source>
        <dbReference type="RefSeq" id="XP_026122181.1"/>
    </source>
</evidence>
<feature type="transmembrane region" description="Helical" evidence="14">
    <location>
        <begin position="188"/>
        <end position="208"/>
    </location>
</feature>
<dbReference type="PRINTS" id="PR00237">
    <property type="entry name" value="GPCRRHODOPSN"/>
</dbReference>
<dbReference type="Proteomes" id="UP000515129">
    <property type="component" value="Chromosome 7"/>
</dbReference>
<keyword evidence="4 12" id="KW-0812">Transmembrane</keyword>
<feature type="transmembrane region" description="Helical" evidence="14">
    <location>
        <begin position="454"/>
        <end position="477"/>
    </location>
</feature>